<dbReference type="Proteomes" id="UP000672009">
    <property type="component" value="Chromosome"/>
</dbReference>
<evidence type="ECO:0000313" key="3">
    <source>
        <dbReference type="Proteomes" id="UP000672009"/>
    </source>
</evidence>
<keyword evidence="1" id="KW-0732">Signal</keyword>
<reference evidence="2" key="1">
    <citation type="submission" date="2021-04" db="EMBL/GenBank/DDBJ databases">
        <title>Genomics, taxonomy and metabolism of representatives of sulfur bacteria of the genus Thiothrix: Thiothrix fructosivorans QT, Thiothrix unzii A1T and three new species, Thiothrix subterranea sp. nov., Thiothrix litoralis sp. nov. and 'Candidatus Thiothrix anitrata' sp. nov.</title>
        <authorList>
            <person name="Ravin N.V."/>
            <person name="Smolyakov D."/>
            <person name="Rudenko T.S."/>
            <person name="Mardanov A.V."/>
            <person name="Beletsky A.V."/>
            <person name="Markov N.D."/>
            <person name="Fomenkov A.I."/>
            <person name="Roberts R.J."/>
            <person name="Karnachuk O.V."/>
            <person name="Novikov A."/>
            <person name="Grabovich M.Y."/>
        </authorList>
    </citation>
    <scope>NUCLEOTIDE SEQUENCE</scope>
    <source>
        <strain evidence="2">A1</strain>
    </source>
</reference>
<evidence type="ECO:0000313" key="2">
    <source>
        <dbReference type="EMBL" id="QTR52234.1"/>
    </source>
</evidence>
<gene>
    <name evidence="2" type="ORF">J9260_10840</name>
</gene>
<feature type="signal peptide" evidence="1">
    <location>
        <begin position="1"/>
        <end position="22"/>
    </location>
</feature>
<dbReference type="RefSeq" id="WP_210217790.1">
    <property type="nucleotide sequence ID" value="NZ_CP072793.1"/>
</dbReference>
<dbReference type="KEGG" id="tun:J9260_10840"/>
<proteinExistence type="predicted"/>
<name>A0A975IG32_9GAMM</name>
<sequence>MRTLNTLFLLVALGGFALPVSAASLEGEISGYECGDNCYLTVTDAAGEEHIGLCTATLCENWNAETAMPDSFKGTQVRVTVGTGTQVDGSGNNMGEMESFDEIELLGADSATHCTDDELTVFSCELKNKKTVSVCASNDVSARSGYLQYRFGKIGKVELSVPAKKKSFPQELSLQHSKDDSAAYNYMSFSNGGNFIYELTSFRQFKSTNSEGQETPESSDTLAVRDIRKSMREGDIVFSSDCAMLGAPLDVEAVSEWTGVQWERAGF</sequence>
<dbReference type="EMBL" id="CP072793">
    <property type="protein sequence ID" value="QTR52234.1"/>
    <property type="molecule type" value="Genomic_DNA"/>
</dbReference>
<feature type="chain" id="PRO_5037340124" evidence="1">
    <location>
        <begin position="23"/>
        <end position="267"/>
    </location>
</feature>
<protein>
    <submittedName>
        <fullName evidence="2">Uncharacterized protein</fullName>
    </submittedName>
</protein>
<keyword evidence="3" id="KW-1185">Reference proteome</keyword>
<organism evidence="2 3">
    <name type="scientific">Thiothrix unzii</name>
    <dbReference type="NCBI Taxonomy" id="111769"/>
    <lineage>
        <taxon>Bacteria</taxon>
        <taxon>Pseudomonadati</taxon>
        <taxon>Pseudomonadota</taxon>
        <taxon>Gammaproteobacteria</taxon>
        <taxon>Thiotrichales</taxon>
        <taxon>Thiotrichaceae</taxon>
        <taxon>Thiothrix</taxon>
    </lineage>
</organism>
<accession>A0A975IG32</accession>
<dbReference type="AlphaFoldDB" id="A0A975IG32"/>
<evidence type="ECO:0000256" key="1">
    <source>
        <dbReference type="SAM" id="SignalP"/>
    </source>
</evidence>